<name>A0A9N8Z005_9GLOM</name>
<evidence type="ECO:0000259" key="2">
    <source>
        <dbReference type="Pfam" id="PF25431"/>
    </source>
</evidence>
<sequence length="183" mass="21472">MSQKKEKDNKSNTLYNFFTKDPNNNKRKKNTSKLEMLLSSNSDTNSNTNIDTNINTTDKKNRLNKKNLKFNLKWKDEFDWLRYEENNEGGKMFCTWGEIAKKTNRFTFGCDWLKHDALIQHSTTLDHKKSKPILNNQTIEYGFKSKHHYATHGLRDLENLSTQQFNEAKNEALFGPFVGLKNV</sequence>
<feature type="domain" description="C17orf113 probable zinc finger" evidence="2">
    <location>
        <begin position="78"/>
        <end position="131"/>
    </location>
</feature>
<feature type="compositionally biased region" description="Basic and acidic residues" evidence="1">
    <location>
        <begin position="1"/>
        <end position="10"/>
    </location>
</feature>
<feature type="region of interest" description="Disordered" evidence="1">
    <location>
        <begin position="1"/>
        <end position="30"/>
    </location>
</feature>
<organism evidence="3 4">
    <name type="scientific">Dentiscutata erythropus</name>
    <dbReference type="NCBI Taxonomy" id="1348616"/>
    <lineage>
        <taxon>Eukaryota</taxon>
        <taxon>Fungi</taxon>
        <taxon>Fungi incertae sedis</taxon>
        <taxon>Mucoromycota</taxon>
        <taxon>Glomeromycotina</taxon>
        <taxon>Glomeromycetes</taxon>
        <taxon>Diversisporales</taxon>
        <taxon>Gigasporaceae</taxon>
        <taxon>Dentiscutata</taxon>
    </lineage>
</organism>
<dbReference type="AlphaFoldDB" id="A0A9N8Z005"/>
<proteinExistence type="predicted"/>
<reference evidence="3" key="1">
    <citation type="submission" date="2021-06" db="EMBL/GenBank/DDBJ databases">
        <authorList>
            <person name="Kallberg Y."/>
            <person name="Tangrot J."/>
            <person name="Rosling A."/>
        </authorList>
    </citation>
    <scope>NUCLEOTIDE SEQUENCE</scope>
    <source>
        <strain evidence="3">MA453B</strain>
    </source>
</reference>
<protein>
    <submittedName>
        <fullName evidence="3">5343_t:CDS:1</fullName>
    </submittedName>
</protein>
<evidence type="ECO:0000256" key="1">
    <source>
        <dbReference type="SAM" id="MobiDB-lite"/>
    </source>
</evidence>
<gene>
    <name evidence="3" type="ORF">DERYTH_LOCUS916</name>
</gene>
<dbReference type="Proteomes" id="UP000789405">
    <property type="component" value="Unassembled WGS sequence"/>
</dbReference>
<evidence type="ECO:0000313" key="4">
    <source>
        <dbReference type="Proteomes" id="UP000789405"/>
    </source>
</evidence>
<dbReference type="EMBL" id="CAJVPY010000227">
    <property type="protein sequence ID" value="CAG8459079.1"/>
    <property type="molecule type" value="Genomic_DNA"/>
</dbReference>
<dbReference type="InterPro" id="IPR057456">
    <property type="entry name" value="Znf_C17orf113"/>
</dbReference>
<dbReference type="OrthoDB" id="2394878at2759"/>
<comment type="caution">
    <text evidence="3">The sequence shown here is derived from an EMBL/GenBank/DDBJ whole genome shotgun (WGS) entry which is preliminary data.</text>
</comment>
<evidence type="ECO:0000313" key="3">
    <source>
        <dbReference type="EMBL" id="CAG8459079.1"/>
    </source>
</evidence>
<accession>A0A9N8Z005</accession>
<keyword evidence="4" id="KW-1185">Reference proteome</keyword>
<dbReference type="Pfam" id="PF25431">
    <property type="entry name" value="zf-C17orf113"/>
    <property type="match status" value="1"/>
</dbReference>